<dbReference type="EMBL" id="VDEP01000023">
    <property type="protein sequence ID" value="KAA1136798.1"/>
    <property type="molecule type" value="Genomic_DNA"/>
</dbReference>
<comment type="caution">
    <text evidence="1">The sequence shown here is derived from an EMBL/GenBank/DDBJ whole genome shotgun (WGS) entry which is preliminary data.</text>
</comment>
<proteinExistence type="predicted"/>
<name>A0A5B0SFL2_PUCGR</name>
<reference evidence="1 2" key="1">
    <citation type="submission" date="2019-05" db="EMBL/GenBank/DDBJ databases">
        <title>Emergence of the Ug99 lineage of the wheat stem rust pathogen through somatic hybridization.</title>
        <authorList>
            <person name="Li F."/>
            <person name="Upadhyaya N.M."/>
            <person name="Sperschneider J."/>
            <person name="Matny O."/>
            <person name="Nguyen-Phuc H."/>
            <person name="Mago R."/>
            <person name="Raley C."/>
            <person name="Miller M.E."/>
            <person name="Silverstein K.A.T."/>
            <person name="Henningsen E."/>
            <person name="Hirsch C.D."/>
            <person name="Visser B."/>
            <person name="Pretorius Z.A."/>
            <person name="Steffenson B.J."/>
            <person name="Schwessinger B."/>
            <person name="Dodds P.N."/>
            <person name="Figueroa M."/>
        </authorList>
    </citation>
    <scope>NUCLEOTIDE SEQUENCE [LARGE SCALE GENOMIC DNA]</scope>
    <source>
        <strain evidence="1 2">Ug99</strain>
    </source>
</reference>
<dbReference type="Proteomes" id="UP000325313">
    <property type="component" value="Unassembled WGS sequence"/>
</dbReference>
<evidence type="ECO:0000313" key="2">
    <source>
        <dbReference type="Proteomes" id="UP000325313"/>
    </source>
</evidence>
<evidence type="ECO:0000313" key="1">
    <source>
        <dbReference type="EMBL" id="KAA1136798.1"/>
    </source>
</evidence>
<accession>A0A5B0SFL2</accession>
<gene>
    <name evidence="1" type="ORF">PGTUg99_000064</name>
</gene>
<organism evidence="1 2">
    <name type="scientific">Puccinia graminis f. sp. tritici</name>
    <dbReference type="NCBI Taxonomy" id="56615"/>
    <lineage>
        <taxon>Eukaryota</taxon>
        <taxon>Fungi</taxon>
        <taxon>Dikarya</taxon>
        <taxon>Basidiomycota</taxon>
        <taxon>Pucciniomycotina</taxon>
        <taxon>Pucciniomycetes</taxon>
        <taxon>Pucciniales</taxon>
        <taxon>Pucciniaceae</taxon>
        <taxon>Puccinia</taxon>
    </lineage>
</organism>
<dbReference type="AlphaFoldDB" id="A0A5B0SFL2"/>
<sequence>MEDSLAPSASAANPVAQTPTFDVKDSACNPINIALNPAHPSLDLPPHLLYFLLLQNQNRSQTSKPSPLVQNYINGVTSSVRSHSPLGISVV</sequence>
<protein>
    <submittedName>
        <fullName evidence="1">Uncharacterized protein</fullName>
    </submittedName>
</protein>